<feature type="compositionally biased region" description="Low complexity" evidence="1">
    <location>
        <begin position="56"/>
        <end position="78"/>
    </location>
</feature>
<proteinExistence type="predicted"/>
<name>A0AAD7X9D6_9APHY</name>
<sequence length="307" mass="32379">MAAAVAKLNVSISKPLPMASQKHADPAAPLSAAAASSSRLQSSSHPPESQPKTFSRLRSSLEQSLRTATKSKAKSPAAVDESGMLSHGAGKGKGRASEDDGPKEKDKARSRMLSKVSFRRPGRDTTSPSPVPAVPPLASEQIQGARGEKDRDKSKDKDKVRAAGHTSFLTPSLRQASMSSPALHLSAQPIPSSFTQPFALPSGSTSNVAALVSPPRDRTRRSSAHPAVSPKDISGPTPLAPRRDLRSNGTSSPTPRDSSEMQRPSRSRPPALSLSTSPSAPSHTRELASRSPPPETPTPRRRLEDSV</sequence>
<feature type="compositionally biased region" description="Basic and acidic residues" evidence="1">
    <location>
        <begin position="146"/>
        <end position="161"/>
    </location>
</feature>
<feature type="compositionally biased region" description="Polar residues" evidence="1">
    <location>
        <begin position="247"/>
        <end position="256"/>
    </location>
</feature>
<feature type="compositionally biased region" description="Low complexity" evidence="1">
    <location>
        <begin position="26"/>
        <end position="47"/>
    </location>
</feature>
<protein>
    <submittedName>
        <fullName evidence="2">Uncharacterized protein</fullName>
    </submittedName>
</protein>
<dbReference type="AlphaFoldDB" id="A0AAD7X9D6"/>
<keyword evidence="3" id="KW-1185">Reference proteome</keyword>
<feature type="region of interest" description="Disordered" evidence="1">
    <location>
        <begin position="1"/>
        <end position="307"/>
    </location>
</feature>
<feature type="compositionally biased region" description="Basic and acidic residues" evidence="1">
    <location>
        <begin position="95"/>
        <end position="109"/>
    </location>
</feature>
<feature type="compositionally biased region" description="Basic residues" evidence="1">
    <location>
        <begin position="110"/>
        <end position="120"/>
    </location>
</feature>
<evidence type="ECO:0000256" key="1">
    <source>
        <dbReference type="SAM" id="MobiDB-lite"/>
    </source>
</evidence>
<gene>
    <name evidence="2" type="ORF">ONZ51_g8316</name>
</gene>
<dbReference type="EMBL" id="JAPEVG010000247">
    <property type="protein sequence ID" value="KAJ8472759.1"/>
    <property type="molecule type" value="Genomic_DNA"/>
</dbReference>
<comment type="caution">
    <text evidence="2">The sequence shown here is derived from an EMBL/GenBank/DDBJ whole genome shotgun (WGS) entry which is preliminary data.</text>
</comment>
<organism evidence="2 3">
    <name type="scientific">Trametes cubensis</name>
    <dbReference type="NCBI Taxonomy" id="1111947"/>
    <lineage>
        <taxon>Eukaryota</taxon>
        <taxon>Fungi</taxon>
        <taxon>Dikarya</taxon>
        <taxon>Basidiomycota</taxon>
        <taxon>Agaricomycotina</taxon>
        <taxon>Agaricomycetes</taxon>
        <taxon>Polyporales</taxon>
        <taxon>Polyporaceae</taxon>
        <taxon>Trametes</taxon>
    </lineage>
</organism>
<evidence type="ECO:0000313" key="3">
    <source>
        <dbReference type="Proteomes" id="UP001215151"/>
    </source>
</evidence>
<accession>A0AAD7X9D6</accession>
<dbReference type="Proteomes" id="UP001215151">
    <property type="component" value="Unassembled WGS sequence"/>
</dbReference>
<feature type="compositionally biased region" description="Polar residues" evidence="1">
    <location>
        <begin position="189"/>
        <end position="208"/>
    </location>
</feature>
<evidence type="ECO:0000313" key="2">
    <source>
        <dbReference type="EMBL" id="KAJ8472759.1"/>
    </source>
</evidence>
<feature type="compositionally biased region" description="Polar residues" evidence="1">
    <location>
        <begin position="167"/>
        <end position="180"/>
    </location>
</feature>
<reference evidence="2" key="1">
    <citation type="submission" date="2022-11" db="EMBL/GenBank/DDBJ databases">
        <title>Genome Sequence of Cubamyces cubensis.</title>
        <authorList>
            <person name="Buettner E."/>
        </authorList>
    </citation>
    <scope>NUCLEOTIDE SEQUENCE</scope>
    <source>
        <strain evidence="2">MPL-01</strain>
    </source>
</reference>
<feature type="compositionally biased region" description="Low complexity" evidence="1">
    <location>
        <begin position="268"/>
        <end position="282"/>
    </location>
</feature>